<keyword evidence="1" id="KW-0472">Membrane</keyword>
<evidence type="ECO:0000259" key="2">
    <source>
        <dbReference type="Pfam" id="PF01471"/>
    </source>
</evidence>
<feature type="domain" description="Peptidoglycan binding-like" evidence="2">
    <location>
        <begin position="210"/>
        <end position="265"/>
    </location>
</feature>
<organism evidence="4 5">
    <name type="scientific">Pseudochrobactrum asaccharolyticum</name>
    <dbReference type="NCBI Taxonomy" id="354351"/>
    <lineage>
        <taxon>Bacteria</taxon>
        <taxon>Pseudomonadati</taxon>
        <taxon>Pseudomonadota</taxon>
        <taxon>Alphaproteobacteria</taxon>
        <taxon>Hyphomicrobiales</taxon>
        <taxon>Brucellaceae</taxon>
        <taxon>Pseudochrobactrum</taxon>
    </lineage>
</organism>
<keyword evidence="1" id="KW-0812">Transmembrane</keyword>
<keyword evidence="1" id="KW-1133">Transmembrane helix</keyword>
<gene>
    <name evidence="4" type="ORF">DFR47_104300</name>
</gene>
<evidence type="ECO:0000259" key="3">
    <source>
        <dbReference type="Pfam" id="PF11860"/>
    </source>
</evidence>
<dbReference type="EMBL" id="QNRH01000004">
    <property type="protein sequence ID" value="RBO94938.1"/>
    <property type="molecule type" value="Genomic_DNA"/>
</dbReference>
<evidence type="ECO:0000313" key="4">
    <source>
        <dbReference type="EMBL" id="RBO94938.1"/>
    </source>
</evidence>
<reference evidence="4 5" key="1">
    <citation type="submission" date="2018-06" db="EMBL/GenBank/DDBJ databases">
        <title>Genomic Encyclopedia of Type Strains, Phase IV (KMG-IV): sequencing the most valuable type-strain genomes for metagenomic binning, comparative biology and taxonomic classification.</title>
        <authorList>
            <person name="Goeker M."/>
        </authorList>
    </citation>
    <scope>NUCLEOTIDE SEQUENCE [LARGE SCALE GENOMIC DNA]</scope>
    <source>
        <strain evidence="4 5">DSM 25619</strain>
    </source>
</reference>
<dbReference type="RefSeq" id="WP_170137496.1">
    <property type="nucleotide sequence ID" value="NZ_JBHEEG010000001.1"/>
</dbReference>
<dbReference type="InterPro" id="IPR002477">
    <property type="entry name" value="Peptidoglycan-bd-like"/>
</dbReference>
<dbReference type="SUPFAM" id="SSF47090">
    <property type="entry name" value="PGBD-like"/>
    <property type="match status" value="1"/>
</dbReference>
<proteinExistence type="predicted"/>
<evidence type="ECO:0000256" key="1">
    <source>
        <dbReference type="SAM" id="Phobius"/>
    </source>
</evidence>
<dbReference type="Pfam" id="PF01471">
    <property type="entry name" value="PG_binding_1"/>
    <property type="match status" value="1"/>
</dbReference>
<dbReference type="InterPro" id="IPR036366">
    <property type="entry name" value="PGBDSf"/>
</dbReference>
<keyword evidence="5" id="KW-1185">Reference proteome</keyword>
<dbReference type="Gene3D" id="1.10.101.10">
    <property type="entry name" value="PGBD-like superfamily/PGBD"/>
    <property type="match status" value="1"/>
</dbReference>
<feature type="transmembrane region" description="Helical" evidence="1">
    <location>
        <begin position="329"/>
        <end position="349"/>
    </location>
</feature>
<dbReference type="InterPro" id="IPR024408">
    <property type="entry name" value="Muramidase"/>
</dbReference>
<dbReference type="Pfam" id="PF11860">
    <property type="entry name" value="Muramidase"/>
    <property type="match status" value="1"/>
</dbReference>
<feature type="domain" description="N-acetylmuramidase" evidence="3">
    <location>
        <begin position="21"/>
        <end position="192"/>
    </location>
</feature>
<protein>
    <submittedName>
        <fullName evidence="4">Putative peptidoglycan binding protein</fullName>
    </submittedName>
</protein>
<dbReference type="InterPro" id="IPR036365">
    <property type="entry name" value="PGBD-like_sf"/>
</dbReference>
<sequence length="358" mass="38632">MFDSKTYLMISEIAKLRGISAPALAAVVEVESNGIAFAKVDGRDVPLIRIEGHYFDRLVPAKKQKQARDAGLASPKVGAVKNPKNQLDRYRMLQRMCDIDQAAAIMSCSWGVGQVMGVLWKKLGFSSTDDFRIFVMSSLKNQIEVMVRFIEFSGLIDELKRLDWAGFARVYNGPGYKANAYDTKMANAYARYGGKASSSPASGMLRSGSSGAGVRELQTLLQRAGYSVAVDGDFGPATKKAVFEFQQERNLEVDGVVGPKTQEALRLIVLSPSEQPGRQDVSSVPAVKNAVKGGGAIAIVLSIRDQIGETASYLSGMGAKFADNLSSGLLAVSGFIGICLAIYAAYGWWKSRQTVEQG</sequence>
<name>A0A366E0G5_9HYPH</name>
<dbReference type="Proteomes" id="UP000252893">
    <property type="component" value="Unassembled WGS sequence"/>
</dbReference>
<accession>A0A366E0G5</accession>
<dbReference type="AlphaFoldDB" id="A0A366E0G5"/>
<evidence type="ECO:0000313" key="5">
    <source>
        <dbReference type="Proteomes" id="UP000252893"/>
    </source>
</evidence>
<comment type="caution">
    <text evidence="4">The sequence shown here is derived from an EMBL/GenBank/DDBJ whole genome shotgun (WGS) entry which is preliminary data.</text>
</comment>